<keyword evidence="1" id="KW-0472">Membrane</keyword>
<protein>
    <submittedName>
        <fullName evidence="3">Pentapeptide repeat-containing protein</fullName>
    </submittedName>
</protein>
<dbReference type="Pfam" id="PF00805">
    <property type="entry name" value="Pentapeptide"/>
    <property type="match status" value="1"/>
</dbReference>
<dbReference type="PANTHER" id="PTHR14136">
    <property type="entry name" value="BTB_POZ DOMAIN-CONTAINING PROTEIN KCTD9"/>
    <property type="match status" value="1"/>
</dbReference>
<evidence type="ECO:0000259" key="2">
    <source>
        <dbReference type="Pfam" id="PF07885"/>
    </source>
</evidence>
<gene>
    <name evidence="3" type="ORF">PN838_01985</name>
</gene>
<comment type="caution">
    <text evidence="3">The sequence shown here is derived from an EMBL/GenBank/DDBJ whole genome shotgun (WGS) entry which is preliminary data.</text>
</comment>
<feature type="transmembrane region" description="Helical" evidence="1">
    <location>
        <begin position="231"/>
        <end position="253"/>
    </location>
</feature>
<evidence type="ECO:0000313" key="3">
    <source>
        <dbReference type="EMBL" id="MDC2887833.1"/>
    </source>
</evidence>
<dbReference type="Proteomes" id="UP001528411">
    <property type="component" value="Unassembled WGS sequence"/>
</dbReference>
<dbReference type="SUPFAM" id="SSF81324">
    <property type="entry name" value="Voltage-gated potassium channels"/>
    <property type="match status" value="1"/>
</dbReference>
<sequence length="327" mass="36484">MSEYRPCSYVSEDKQKCKEKDLGTGFCFWHDPIIDKTGMELSERLEAFASSGGLLQGIRLKRANLFHVNLVRPDSPIGYDMRSADLYRANMQEAHLFNLDLSGASLMKANLNEANLHCANLHNCNLLGTKLHGARLDNIKIGDFVQQEAIADSFDKKGLREEAADHYEQSEEIYRNLRKSAESDGLLGLAGHCAHKELTMRRKQFPKFSKGRIISKTVDLFCGYGERPMNVISFSLALIFVCALLFFIFGVQANEGIIKFSTENSLASNLSDFFSTIYFSVVTFTTLGYGDIQPVGFSRLIAAVEAFIGSFALALFVVVFVKKPPVN</sequence>
<dbReference type="PANTHER" id="PTHR14136:SF17">
    <property type="entry name" value="BTB_POZ DOMAIN-CONTAINING PROTEIN KCTD9"/>
    <property type="match status" value="1"/>
</dbReference>
<dbReference type="Gene3D" id="2.160.20.80">
    <property type="entry name" value="E3 ubiquitin-protein ligase SopA"/>
    <property type="match status" value="1"/>
</dbReference>
<dbReference type="InterPro" id="IPR013099">
    <property type="entry name" value="K_chnl_dom"/>
</dbReference>
<dbReference type="InterPro" id="IPR001646">
    <property type="entry name" value="5peptide_repeat"/>
</dbReference>
<organism evidence="3 4">
    <name type="scientific">Psychrosphaera algicola</name>
    <dbReference type="NCBI Taxonomy" id="3023714"/>
    <lineage>
        <taxon>Bacteria</taxon>
        <taxon>Pseudomonadati</taxon>
        <taxon>Pseudomonadota</taxon>
        <taxon>Gammaproteobacteria</taxon>
        <taxon>Alteromonadales</taxon>
        <taxon>Pseudoalteromonadaceae</taxon>
        <taxon>Psychrosphaera</taxon>
    </lineage>
</organism>
<dbReference type="EMBL" id="JAQOMS010000002">
    <property type="protein sequence ID" value="MDC2887833.1"/>
    <property type="molecule type" value="Genomic_DNA"/>
</dbReference>
<dbReference type="RefSeq" id="WP_272179612.1">
    <property type="nucleotide sequence ID" value="NZ_JAQOMS010000002.1"/>
</dbReference>
<evidence type="ECO:0000256" key="1">
    <source>
        <dbReference type="SAM" id="Phobius"/>
    </source>
</evidence>
<feature type="domain" description="Potassium channel" evidence="2">
    <location>
        <begin position="254"/>
        <end position="322"/>
    </location>
</feature>
<dbReference type="SUPFAM" id="SSF141571">
    <property type="entry name" value="Pentapeptide repeat-like"/>
    <property type="match status" value="1"/>
</dbReference>
<keyword evidence="1" id="KW-1133">Transmembrane helix</keyword>
<dbReference type="Gene3D" id="1.10.287.70">
    <property type="match status" value="1"/>
</dbReference>
<keyword evidence="4" id="KW-1185">Reference proteome</keyword>
<dbReference type="Pfam" id="PF07885">
    <property type="entry name" value="Ion_trans_2"/>
    <property type="match status" value="1"/>
</dbReference>
<feature type="transmembrane region" description="Helical" evidence="1">
    <location>
        <begin position="273"/>
        <end position="290"/>
    </location>
</feature>
<name>A0ABT5FAE3_9GAMM</name>
<proteinExistence type="predicted"/>
<evidence type="ECO:0000313" key="4">
    <source>
        <dbReference type="Proteomes" id="UP001528411"/>
    </source>
</evidence>
<dbReference type="InterPro" id="IPR051082">
    <property type="entry name" value="Pentapeptide-BTB/POZ_domain"/>
</dbReference>
<accession>A0ABT5FAE3</accession>
<reference evidence="3 4" key="1">
    <citation type="submission" date="2023-01" db="EMBL/GenBank/DDBJ databases">
        <title>Psychrosphaera sp. nov., isolated from marine algae.</title>
        <authorList>
            <person name="Bayburt H."/>
            <person name="Choi B.J."/>
            <person name="Kim J.M."/>
            <person name="Choi D.G."/>
            <person name="Jeon C.O."/>
        </authorList>
    </citation>
    <scope>NUCLEOTIDE SEQUENCE [LARGE SCALE GENOMIC DNA]</scope>
    <source>
        <strain evidence="3 4">G1-22</strain>
    </source>
</reference>
<feature type="transmembrane region" description="Helical" evidence="1">
    <location>
        <begin position="302"/>
        <end position="321"/>
    </location>
</feature>
<keyword evidence="1" id="KW-0812">Transmembrane</keyword>